<proteinExistence type="predicted"/>
<dbReference type="InterPro" id="IPR017946">
    <property type="entry name" value="PLC-like_Pdiesterase_TIM-brl"/>
</dbReference>
<organism evidence="2 3">
    <name type="scientific">Corynebacterium glaucum</name>
    <dbReference type="NCBI Taxonomy" id="187491"/>
    <lineage>
        <taxon>Bacteria</taxon>
        <taxon>Bacillati</taxon>
        <taxon>Actinomycetota</taxon>
        <taxon>Actinomycetes</taxon>
        <taxon>Mycobacteriales</taxon>
        <taxon>Corynebacteriaceae</taxon>
        <taxon>Corynebacterium</taxon>
    </lineage>
</organism>
<dbReference type="OrthoDB" id="9758957at2"/>
<keyword evidence="3" id="KW-1185">Reference proteome</keyword>
<dbReference type="PANTHER" id="PTHR46211:SF1">
    <property type="entry name" value="GLYCEROPHOSPHODIESTER PHOSPHODIESTERASE, CYTOPLASMIC"/>
    <property type="match status" value="1"/>
</dbReference>
<gene>
    <name evidence="2" type="primary">glpQ3</name>
    <name evidence="2" type="ORF">CGLAU_11705</name>
</gene>
<protein>
    <submittedName>
        <fullName evidence="2">Putative glycerophosphoryl diester phosphodiesterase 1</fullName>
        <ecNumber evidence="2">3.1.4.46</ecNumber>
    </submittedName>
</protein>
<dbReference type="SUPFAM" id="SSF51695">
    <property type="entry name" value="PLC-like phosphodiesterases"/>
    <property type="match status" value="1"/>
</dbReference>
<dbReference type="PANTHER" id="PTHR46211">
    <property type="entry name" value="GLYCEROPHOSPHORYL DIESTER PHOSPHODIESTERASE"/>
    <property type="match status" value="1"/>
</dbReference>
<keyword evidence="2" id="KW-0378">Hydrolase</keyword>
<dbReference type="InterPro" id="IPR030395">
    <property type="entry name" value="GP_PDE_dom"/>
</dbReference>
<dbReference type="PROSITE" id="PS51704">
    <property type="entry name" value="GP_PDE"/>
    <property type="match status" value="1"/>
</dbReference>
<dbReference type="RefSeq" id="WP_095660845.1">
    <property type="nucleotide sequence ID" value="NZ_CP019688.1"/>
</dbReference>
<sequence length="255" mass="27955">MSTHTTTGIIAHRGLNGIYPENTRRSFEEALKLDGVAGIECDVNLTADGQVVVIHDQSVDRTSDGSGEVAEMSVDKLKKLNFGTESDPQELLLLDELLDLLDAHPGKKILIETKHPSPFGERLEQAVAEVLRARAMEADERVQLISFNAEAIERFEELLPELQSFLLLDPEPLLTGQGAASFERIGNCGVGPSMWQAKAEPELLGGEAPSYVWTVNLPKDMLWLRKHGASLIGTDLPHVAVEVFAGTHFPQRKEA</sequence>
<dbReference type="Pfam" id="PF03009">
    <property type="entry name" value="GDPD"/>
    <property type="match status" value="1"/>
</dbReference>
<dbReference type="EC" id="3.1.4.46" evidence="2"/>
<evidence type="ECO:0000259" key="1">
    <source>
        <dbReference type="PROSITE" id="PS51704"/>
    </source>
</evidence>
<dbReference type="Proteomes" id="UP000217209">
    <property type="component" value="Chromosome"/>
</dbReference>
<dbReference type="AlphaFoldDB" id="A0A1Q2HZJ6"/>
<accession>A0A1Q2HZJ6</accession>
<evidence type="ECO:0000313" key="3">
    <source>
        <dbReference type="Proteomes" id="UP000217209"/>
    </source>
</evidence>
<dbReference type="Gene3D" id="3.20.20.190">
    <property type="entry name" value="Phosphatidylinositol (PI) phosphodiesterase"/>
    <property type="match status" value="1"/>
</dbReference>
<dbReference type="GO" id="GO:0008889">
    <property type="term" value="F:glycerophosphodiester phosphodiesterase activity"/>
    <property type="evidence" value="ECO:0007669"/>
    <property type="project" value="UniProtKB-EC"/>
</dbReference>
<dbReference type="KEGG" id="cgv:CGLAU_11705"/>
<dbReference type="GO" id="GO:0006629">
    <property type="term" value="P:lipid metabolic process"/>
    <property type="evidence" value="ECO:0007669"/>
    <property type="project" value="InterPro"/>
</dbReference>
<evidence type="ECO:0000313" key="2">
    <source>
        <dbReference type="EMBL" id="AQQ16272.1"/>
    </source>
</evidence>
<reference evidence="2 3" key="1">
    <citation type="submission" date="2016-12" db="EMBL/GenBank/DDBJ databases">
        <authorList>
            <person name="Song W.-J."/>
            <person name="Kurnit D.M."/>
        </authorList>
    </citation>
    <scope>NUCLEOTIDE SEQUENCE [LARGE SCALE GENOMIC DNA]</scope>
    <source>
        <strain evidence="2 3">DSM 30827</strain>
    </source>
</reference>
<name>A0A1Q2HZJ6_9CORY</name>
<feature type="domain" description="GP-PDE" evidence="1">
    <location>
        <begin position="7"/>
        <end position="244"/>
    </location>
</feature>
<dbReference type="EMBL" id="CP019688">
    <property type="protein sequence ID" value="AQQ16272.1"/>
    <property type="molecule type" value="Genomic_DNA"/>
</dbReference>